<proteinExistence type="inferred from homology"/>
<dbReference type="CDD" id="cd03188">
    <property type="entry name" value="GST_C_Beta"/>
    <property type="match status" value="1"/>
</dbReference>
<dbReference type="AlphaFoldDB" id="A0A6P1BJF4"/>
<dbReference type="InterPro" id="IPR004046">
    <property type="entry name" value="GST_C"/>
</dbReference>
<dbReference type="InterPro" id="IPR040079">
    <property type="entry name" value="Glutathione_S-Trfase"/>
</dbReference>
<dbReference type="InterPro" id="IPR036249">
    <property type="entry name" value="Thioredoxin-like_sf"/>
</dbReference>
<dbReference type="SUPFAM" id="SSF47616">
    <property type="entry name" value="GST C-terminal domain-like"/>
    <property type="match status" value="1"/>
</dbReference>
<keyword evidence="5" id="KW-1185">Reference proteome</keyword>
<protein>
    <submittedName>
        <fullName evidence="4">Glutathione S-transferase family protein</fullName>
    </submittedName>
</protein>
<dbReference type="Pfam" id="PF00043">
    <property type="entry name" value="GST_C"/>
    <property type="match status" value="1"/>
</dbReference>
<dbReference type="CDD" id="cd03057">
    <property type="entry name" value="GST_N_Beta"/>
    <property type="match status" value="1"/>
</dbReference>
<feature type="domain" description="GST N-terminal" evidence="2">
    <location>
        <begin position="1"/>
        <end position="74"/>
    </location>
</feature>
<dbReference type="SFLD" id="SFLDG01150">
    <property type="entry name" value="Main.1:_Beta-like"/>
    <property type="match status" value="1"/>
</dbReference>
<dbReference type="InterPro" id="IPR010987">
    <property type="entry name" value="Glutathione-S-Trfase_C-like"/>
</dbReference>
<comment type="caution">
    <text evidence="4">The sequence shown here is derived from an EMBL/GenBank/DDBJ whole genome shotgun (WGS) entry which is preliminary data.</text>
</comment>
<accession>A0A6P1BJF4</accession>
<organism evidence="4 5">
    <name type="scientific">Bradyrhizobium uaiense</name>
    <dbReference type="NCBI Taxonomy" id="2594946"/>
    <lineage>
        <taxon>Bacteria</taxon>
        <taxon>Pseudomonadati</taxon>
        <taxon>Pseudomonadota</taxon>
        <taxon>Alphaproteobacteria</taxon>
        <taxon>Hyphomicrobiales</taxon>
        <taxon>Nitrobacteraceae</taxon>
        <taxon>Bradyrhizobium</taxon>
    </lineage>
</organism>
<dbReference type="PANTHER" id="PTHR44051:SF8">
    <property type="entry name" value="GLUTATHIONE S-TRANSFERASE GSTA"/>
    <property type="match status" value="1"/>
</dbReference>
<gene>
    <name evidence="4" type="ORF">FNJ47_22530</name>
</gene>
<dbReference type="GO" id="GO:0016740">
    <property type="term" value="F:transferase activity"/>
    <property type="evidence" value="ECO:0007669"/>
    <property type="project" value="UniProtKB-KW"/>
</dbReference>
<evidence type="ECO:0000256" key="1">
    <source>
        <dbReference type="RuleBase" id="RU003494"/>
    </source>
</evidence>
<reference evidence="4 5" key="1">
    <citation type="journal article" date="2020" name="Arch. Microbiol.">
        <title>Bradyrhizobium uaiense sp. nov., a new highly efficient cowpea symbiont.</title>
        <authorList>
            <person name="Cabral Michel D."/>
            <person name="Azarias Guimaraes A."/>
            <person name="Martins da Costa E."/>
            <person name="Soares de Carvalho T."/>
            <person name="Balsanelli E."/>
            <person name="Willems A."/>
            <person name="Maltempi de Souza E."/>
            <person name="de Souza Moreira F.M."/>
        </authorList>
    </citation>
    <scope>NUCLEOTIDE SEQUENCE [LARGE SCALE GENOMIC DNA]</scope>
    <source>
        <strain evidence="4 5">UFLA 03-164</strain>
    </source>
</reference>
<dbReference type="InterPro" id="IPR036282">
    <property type="entry name" value="Glutathione-S-Trfase_C_sf"/>
</dbReference>
<evidence type="ECO:0000259" key="3">
    <source>
        <dbReference type="PROSITE" id="PS50405"/>
    </source>
</evidence>
<feature type="domain" description="GST C-terminal" evidence="3">
    <location>
        <begin position="80"/>
        <end position="206"/>
    </location>
</feature>
<evidence type="ECO:0000259" key="2">
    <source>
        <dbReference type="PROSITE" id="PS50404"/>
    </source>
</evidence>
<comment type="similarity">
    <text evidence="1">Belongs to the GST superfamily.</text>
</comment>
<dbReference type="Proteomes" id="UP000468531">
    <property type="component" value="Unassembled WGS sequence"/>
</dbReference>
<dbReference type="PROSITE" id="PS50405">
    <property type="entry name" value="GST_CTER"/>
    <property type="match status" value="1"/>
</dbReference>
<dbReference type="PROSITE" id="PS50404">
    <property type="entry name" value="GST_NTER"/>
    <property type="match status" value="1"/>
</dbReference>
<dbReference type="Pfam" id="PF02798">
    <property type="entry name" value="GST_N"/>
    <property type="match status" value="1"/>
</dbReference>
<dbReference type="Gene3D" id="3.40.30.10">
    <property type="entry name" value="Glutaredoxin"/>
    <property type="match status" value="1"/>
</dbReference>
<dbReference type="Gene3D" id="1.20.1050.10">
    <property type="match status" value="1"/>
</dbReference>
<sequence>MPGFISTVPHILLEEIGAPYQLVFVNLSGGAHKRPDYLRLNPNGLIPVLVQDDLVIYESAAICLHLIDTHPTCNLAPVVGSSERALFYQRLMWFACTLQPALSMYLHPNKSTNEPAMFPELRVRAEEKVNTLFELLDATLEGSGGPWLTGNTYSAADAYAFTLCRWSRGMARPGASWPHIGPYLHRILARPAVQRALQQEHLAEPWI</sequence>
<name>A0A6P1BJF4_9BRAD</name>
<evidence type="ECO:0000313" key="5">
    <source>
        <dbReference type="Proteomes" id="UP000468531"/>
    </source>
</evidence>
<dbReference type="InterPro" id="IPR004045">
    <property type="entry name" value="Glutathione_S-Trfase_N"/>
</dbReference>
<dbReference type="EMBL" id="VKHP01000095">
    <property type="protein sequence ID" value="NEU98525.1"/>
    <property type="molecule type" value="Genomic_DNA"/>
</dbReference>
<dbReference type="SFLD" id="SFLDS00019">
    <property type="entry name" value="Glutathione_Transferase_(cytos"/>
    <property type="match status" value="1"/>
</dbReference>
<dbReference type="SUPFAM" id="SSF52833">
    <property type="entry name" value="Thioredoxin-like"/>
    <property type="match status" value="1"/>
</dbReference>
<dbReference type="SFLD" id="SFLDG00358">
    <property type="entry name" value="Main_(cytGST)"/>
    <property type="match status" value="1"/>
</dbReference>
<keyword evidence="4" id="KW-0808">Transferase</keyword>
<dbReference type="PANTHER" id="PTHR44051">
    <property type="entry name" value="GLUTATHIONE S-TRANSFERASE-RELATED"/>
    <property type="match status" value="1"/>
</dbReference>
<evidence type="ECO:0000313" key="4">
    <source>
        <dbReference type="EMBL" id="NEU98525.1"/>
    </source>
</evidence>